<dbReference type="Proteomes" id="UP000184509">
    <property type="component" value="Unassembled WGS sequence"/>
</dbReference>
<reference evidence="1 2" key="1">
    <citation type="submission" date="2016-11" db="EMBL/GenBank/DDBJ databases">
        <authorList>
            <person name="Jaros S."/>
            <person name="Januszkiewicz K."/>
            <person name="Wedrychowicz H."/>
        </authorList>
    </citation>
    <scope>NUCLEOTIDE SEQUENCE [LARGE SCALE GENOMIC DNA]</scope>
    <source>
        <strain evidence="1 2">DSM 26991</strain>
    </source>
</reference>
<name>A0A1M5H6M2_9BACE</name>
<dbReference type="EMBL" id="FQTV01000024">
    <property type="protein sequence ID" value="SHG11382.1"/>
    <property type="molecule type" value="Genomic_DNA"/>
</dbReference>
<accession>A0A1M5H6M2</accession>
<dbReference type="AlphaFoldDB" id="A0A1M5H6M2"/>
<gene>
    <name evidence="1" type="ORF">SAMN05444405_12416</name>
</gene>
<evidence type="ECO:0000313" key="2">
    <source>
        <dbReference type="Proteomes" id="UP000184509"/>
    </source>
</evidence>
<protein>
    <submittedName>
        <fullName evidence="1">Uncharacterized protein</fullName>
    </submittedName>
</protein>
<sequence length="70" mass="8340">MRHIKSIHRLFDESVLYSKSEISVIPIQAYKRNGLFVNKSISSTEIKSWHNIKMVYGHDFNKIKLLRKKH</sequence>
<evidence type="ECO:0000313" key="1">
    <source>
        <dbReference type="EMBL" id="SHG11382.1"/>
    </source>
</evidence>
<keyword evidence="2" id="KW-1185">Reference proteome</keyword>
<proteinExistence type="predicted"/>
<organism evidence="1 2">
    <name type="scientific">Bacteroides luti</name>
    <dbReference type="NCBI Taxonomy" id="1297750"/>
    <lineage>
        <taxon>Bacteria</taxon>
        <taxon>Pseudomonadati</taxon>
        <taxon>Bacteroidota</taxon>
        <taxon>Bacteroidia</taxon>
        <taxon>Bacteroidales</taxon>
        <taxon>Bacteroidaceae</taxon>
        <taxon>Bacteroides</taxon>
    </lineage>
</organism>